<dbReference type="AlphaFoldDB" id="A0AAC9ZDL8"/>
<organism evidence="1 2">
    <name type="scientific">Phaeobacter gallaeciensis</name>
    <dbReference type="NCBI Taxonomy" id="60890"/>
    <lineage>
        <taxon>Bacteria</taxon>
        <taxon>Pseudomonadati</taxon>
        <taxon>Pseudomonadota</taxon>
        <taxon>Alphaproteobacteria</taxon>
        <taxon>Rhodobacterales</taxon>
        <taxon>Roseobacteraceae</taxon>
        <taxon>Phaeobacter</taxon>
    </lineage>
</organism>
<reference evidence="1 2" key="1">
    <citation type="journal article" date="2017" name="Front. Microbiol.">
        <title>Phaeobacter piscinae sp. nov., a species of the Roseobacter group and potential aquaculture probiont.</title>
        <authorList>
            <person name="Sonnenschein E.C."/>
            <person name="Phippen C.B.W."/>
            <person name="Nielsen K.F."/>
            <person name="Mateiu R.V."/>
            <person name="Melchiorsen J."/>
            <person name="Gram L."/>
            <person name="Overmann J."/>
            <person name="Freese H.M."/>
        </authorList>
    </citation>
    <scope>NUCLEOTIDE SEQUENCE [LARGE SCALE GENOMIC DNA]</scope>
    <source>
        <strain evidence="1 2">P63</strain>
    </source>
</reference>
<protein>
    <submittedName>
        <fullName evidence="1">Uncharacterized protein</fullName>
    </submittedName>
</protein>
<evidence type="ECO:0000313" key="1">
    <source>
        <dbReference type="EMBL" id="ATF08349.1"/>
    </source>
</evidence>
<gene>
    <name evidence="1" type="ORF">PhaeoP63_04319</name>
</gene>
<evidence type="ECO:0000313" key="2">
    <source>
        <dbReference type="Proteomes" id="UP000217545"/>
    </source>
</evidence>
<dbReference type="Proteomes" id="UP000217545">
    <property type="component" value="Plasmid pP63_f"/>
</dbReference>
<dbReference type="RefSeq" id="WP_096705217.1">
    <property type="nucleotide sequence ID" value="NZ_CP010679.1"/>
</dbReference>
<geneLocation type="plasmid" evidence="2">
    <name>pp63_f</name>
</geneLocation>
<dbReference type="EMBL" id="CP010790">
    <property type="protein sequence ID" value="ATF08349.1"/>
    <property type="molecule type" value="Genomic_DNA"/>
</dbReference>
<name>A0AAC9ZDL8_9RHOB</name>
<sequence>MENNDESLDGLIPRRSPERRLQDLVEGLAELRLTPWGLVQKLEKFGDDRPSRAILRSIERMISGETKVSAEMSVIMSMLLRQHRRLNERYADLRWEITDNGTHHAQIDSWHVYLTPQTRGRWLLSCAAGPERQDYSPPWGHWLDSFELAKHKALVEVEEGMNEFAEIKHEHRQRETS</sequence>
<proteinExistence type="predicted"/>
<accession>A0AAC9ZDL8</accession>
<keyword evidence="1" id="KW-0614">Plasmid</keyword>